<keyword evidence="9" id="KW-1185">Reference proteome</keyword>
<sequence length="1057" mass="119189">MSAITTVFGDKTLEKDIYAGLVTSLAFHNNTHLLVGHGPYLKIYHIQTGQLLINQYFFPANRIHRFVLSPHVIRDEHQEKRQFAVIGSKYITIADLVIQGDNVSIEAIEHHGPFHDWIMDAQWWYESKDNITAMALVFGHNQFAIYDLTSRSLQYSAQCQVRCILYSARIYGHNQQDLIVASGTVFNQVHLWRPHVQDDQGDAIVYRQLLGHEGVIFGIRFNLDASQLVSVSDDRTIRVWSLLDEKSNALVLFGHTARIWDCQFVGDYLISNSEDATCRVWKNGLDEEDRGECIACWEGHASKNVWSCAIDPAQTVVATGGQDSGIRLWSLHAIKNNKIDSEDDLVAFSLVDTKDTIRNFVMTKDRYLIAATTEGYLLKCCASSQPATWQTIQHDPSYRNYAIMKSSACGRVVVVGNIVGDLVILSPTDAFEPFKVAAHKQKLFEIFIETSIANQDVLYIVSNGYNDTVLFHQLDLSTLSKPTLHTQFLLEMPTERTTVMSLGHAEDQRILVCGSRESALLIYRLPSPNDNIQSLKPLLQLRKSHGKQAVTGVLIKPSVSSPIVFWTTGRDGCYIQYRLTLLTSKETATEEESTQLGVASQGDIVLSGQDMVLEQLYRNRVTKGTLEGALWKNDQLLLLGFFKKSFFVYNEANHFVAVAIHCGGGHRRWGFHTLDEKLHHASFAFIRKEVLYAYLRDEEENQNHFYDSILQPNYHGREVRALRFFTLSSKLFFATGGEDTLLRIQQYTPQGPQLHVSIRKHTTVIKSMDISQGQALLLFTSGGLEEFRCWKIEEMDETVHCLELASCPTLTEDMESRIMDTSVFALDGGLHIIGAVYSDAMIRIWLFNEQTRQFSLLADGTWHAKCILQISHVRQGDQVYFFTSATDGQVAVWNLGQSIQHALENVEQLEAHPTQAAFKLITPDFYYRVHMSGVNALETVVSEGNKVWIMTGGEDNAVSMAELDLDQMCLLGKPCIVPHAHASSVTGIKWIGQTLWTISTDQRLNQWHLSNNATLELIRAVYMDVPDPSALDAILYNQHVHVATTGVGLQSIRYPCS</sequence>
<dbReference type="InterPro" id="IPR036322">
    <property type="entry name" value="WD40_repeat_dom_sf"/>
</dbReference>
<evidence type="ECO:0000256" key="3">
    <source>
        <dbReference type="ARBA" id="ARBA00022574"/>
    </source>
</evidence>
<evidence type="ECO:0000313" key="8">
    <source>
        <dbReference type="EMBL" id="OBZ83412.1"/>
    </source>
</evidence>
<evidence type="ECO:0000256" key="6">
    <source>
        <dbReference type="ARBA" id="ARBA00038255"/>
    </source>
</evidence>
<protein>
    <submittedName>
        <fullName evidence="8">WD repeat-containing protein 6</fullName>
    </submittedName>
</protein>
<name>A0A1C7N2T1_9FUNG</name>
<evidence type="ECO:0000256" key="2">
    <source>
        <dbReference type="ARBA" id="ARBA00022490"/>
    </source>
</evidence>
<evidence type="ECO:0000256" key="1">
    <source>
        <dbReference type="ARBA" id="ARBA00004496"/>
    </source>
</evidence>
<evidence type="ECO:0000256" key="7">
    <source>
        <dbReference type="PROSITE-ProRule" id="PRU00221"/>
    </source>
</evidence>
<dbReference type="GO" id="GO:0030488">
    <property type="term" value="P:tRNA methylation"/>
    <property type="evidence" value="ECO:0007669"/>
    <property type="project" value="TreeGrafter"/>
</dbReference>
<accession>A0A1C7N2T1</accession>
<dbReference type="FunCoup" id="A0A1C7N2T1">
    <property type="interactions" value="659"/>
</dbReference>
<dbReference type="PANTHER" id="PTHR14344:SF3">
    <property type="entry name" value="WD REPEAT-CONTAINING PROTEIN 6"/>
    <property type="match status" value="1"/>
</dbReference>
<dbReference type="AlphaFoldDB" id="A0A1C7N2T1"/>
<keyword evidence="2" id="KW-0963">Cytoplasm</keyword>
<dbReference type="InterPro" id="IPR015943">
    <property type="entry name" value="WD40/YVTN_repeat-like_dom_sf"/>
</dbReference>
<evidence type="ECO:0000256" key="5">
    <source>
        <dbReference type="ARBA" id="ARBA00022737"/>
    </source>
</evidence>
<gene>
    <name evidence="8" type="primary">Wdr6</name>
    <name evidence="8" type="ORF">A0J61_08536</name>
</gene>
<feature type="repeat" description="WD" evidence="7">
    <location>
        <begin position="209"/>
        <end position="242"/>
    </location>
</feature>
<dbReference type="InterPro" id="IPR001680">
    <property type="entry name" value="WD40_rpt"/>
</dbReference>
<dbReference type="Gene3D" id="2.130.10.10">
    <property type="entry name" value="YVTN repeat-like/Quinoprotein amine dehydrogenase"/>
    <property type="match status" value="3"/>
</dbReference>
<dbReference type="SUPFAM" id="SSF82171">
    <property type="entry name" value="DPP6 N-terminal domain-like"/>
    <property type="match status" value="1"/>
</dbReference>
<dbReference type="SUPFAM" id="SSF50978">
    <property type="entry name" value="WD40 repeat-like"/>
    <property type="match status" value="1"/>
</dbReference>
<keyword evidence="4" id="KW-0819">tRNA processing</keyword>
<comment type="caution">
    <text evidence="8">The sequence shown here is derived from an EMBL/GenBank/DDBJ whole genome shotgun (WGS) entry which is preliminary data.</text>
</comment>
<dbReference type="EMBL" id="LUGH01000667">
    <property type="protein sequence ID" value="OBZ83412.1"/>
    <property type="molecule type" value="Genomic_DNA"/>
</dbReference>
<dbReference type="SMART" id="SM00320">
    <property type="entry name" value="WD40"/>
    <property type="match status" value="8"/>
</dbReference>
<feature type="repeat" description="WD" evidence="7">
    <location>
        <begin position="252"/>
        <end position="282"/>
    </location>
</feature>
<dbReference type="GO" id="GO:0005737">
    <property type="term" value="C:cytoplasm"/>
    <property type="evidence" value="ECO:0007669"/>
    <property type="project" value="UniProtKB-SubCell"/>
</dbReference>
<comment type="subcellular location">
    <subcellularLocation>
        <location evidence="1">Cytoplasm</location>
    </subcellularLocation>
</comment>
<keyword evidence="5" id="KW-0677">Repeat</keyword>
<dbReference type="PANTHER" id="PTHR14344">
    <property type="entry name" value="WD REPEAT PROTEIN"/>
    <property type="match status" value="1"/>
</dbReference>
<proteinExistence type="inferred from homology"/>
<dbReference type="PROSITE" id="PS50082">
    <property type="entry name" value="WD_REPEATS_2"/>
    <property type="match status" value="3"/>
</dbReference>
<dbReference type="STRING" id="101091.A0A1C7N2T1"/>
<reference evidence="8 9" key="1">
    <citation type="submission" date="2016-03" db="EMBL/GenBank/DDBJ databases">
        <title>Choanephora cucurbitarum.</title>
        <authorList>
            <person name="Min B."/>
            <person name="Park H."/>
            <person name="Park J.-H."/>
            <person name="Shin H.-D."/>
            <person name="Choi I.-G."/>
        </authorList>
    </citation>
    <scope>NUCLEOTIDE SEQUENCE [LARGE SCALE GENOMIC DNA]</scope>
    <source>
        <strain evidence="8 9">KUS-F28377</strain>
    </source>
</reference>
<dbReference type="PROSITE" id="PS50294">
    <property type="entry name" value="WD_REPEATS_REGION"/>
    <property type="match status" value="1"/>
</dbReference>
<dbReference type="Pfam" id="PF00400">
    <property type="entry name" value="WD40"/>
    <property type="match status" value="3"/>
</dbReference>
<dbReference type="InParanoid" id="A0A1C7N2T1"/>
<organism evidence="8 9">
    <name type="scientific">Choanephora cucurbitarum</name>
    <dbReference type="NCBI Taxonomy" id="101091"/>
    <lineage>
        <taxon>Eukaryota</taxon>
        <taxon>Fungi</taxon>
        <taxon>Fungi incertae sedis</taxon>
        <taxon>Mucoromycota</taxon>
        <taxon>Mucoromycotina</taxon>
        <taxon>Mucoromycetes</taxon>
        <taxon>Mucorales</taxon>
        <taxon>Mucorineae</taxon>
        <taxon>Choanephoraceae</taxon>
        <taxon>Choanephoroideae</taxon>
        <taxon>Choanephora</taxon>
    </lineage>
</organism>
<evidence type="ECO:0000313" key="9">
    <source>
        <dbReference type="Proteomes" id="UP000093000"/>
    </source>
</evidence>
<feature type="repeat" description="WD" evidence="7">
    <location>
        <begin position="305"/>
        <end position="331"/>
    </location>
</feature>
<comment type="similarity">
    <text evidence="6">Belongs to the WD repeat WDR6 family.</text>
</comment>
<keyword evidence="3 7" id="KW-0853">WD repeat</keyword>
<dbReference type="Proteomes" id="UP000093000">
    <property type="component" value="Unassembled WGS sequence"/>
</dbReference>
<dbReference type="InterPro" id="IPR051973">
    <property type="entry name" value="tRNA_Anticodon_Mtase-Reg"/>
</dbReference>
<dbReference type="OrthoDB" id="5594999at2759"/>
<evidence type="ECO:0000256" key="4">
    <source>
        <dbReference type="ARBA" id="ARBA00022694"/>
    </source>
</evidence>